<dbReference type="AlphaFoldDB" id="A0A3A3GMJ1"/>
<dbReference type="PANTHER" id="PTHR43280">
    <property type="entry name" value="ARAC-FAMILY TRANSCRIPTIONAL REGULATOR"/>
    <property type="match status" value="1"/>
</dbReference>
<evidence type="ECO:0000256" key="6">
    <source>
        <dbReference type="ARBA" id="ARBA00023295"/>
    </source>
</evidence>
<keyword evidence="4" id="KW-0238">DNA-binding</keyword>
<dbReference type="InterPro" id="IPR049166">
    <property type="entry name" value="GH39_cat"/>
</dbReference>
<evidence type="ECO:0000256" key="1">
    <source>
        <dbReference type="ARBA" id="ARBA00008875"/>
    </source>
</evidence>
<evidence type="ECO:0000256" key="4">
    <source>
        <dbReference type="ARBA" id="ARBA00023125"/>
    </source>
</evidence>
<dbReference type="PROSITE" id="PS01124">
    <property type="entry name" value="HTH_ARAC_FAMILY_2"/>
    <property type="match status" value="1"/>
</dbReference>
<dbReference type="Gene3D" id="2.60.40.1500">
    <property type="entry name" value="Glycosyl hydrolase domain, family 39"/>
    <property type="match status" value="1"/>
</dbReference>
<dbReference type="InterPro" id="IPR018062">
    <property type="entry name" value="HTH_AraC-typ_CS"/>
</dbReference>
<dbReference type="Pfam" id="PF12833">
    <property type="entry name" value="HTH_18"/>
    <property type="match status" value="1"/>
</dbReference>
<dbReference type="InterPro" id="IPR009057">
    <property type="entry name" value="Homeodomain-like_sf"/>
</dbReference>
<dbReference type="PANTHER" id="PTHR43280:SF2">
    <property type="entry name" value="HTH-TYPE TRANSCRIPTIONAL REGULATOR EXSA"/>
    <property type="match status" value="1"/>
</dbReference>
<dbReference type="InterPro" id="IPR037923">
    <property type="entry name" value="HTH-like"/>
</dbReference>
<dbReference type="PRINTS" id="PR00032">
    <property type="entry name" value="HTHARAC"/>
</dbReference>
<dbReference type="EMBL" id="QYZD01000008">
    <property type="protein sequence ID" value="RJG23988.1"/>
    <property type="molecule type" value="Genomic_DNA"/>
</dbReference>
<protein>
    <submittedName>
        <fullName evidence="8">Helix-turn-helix domain-containing protein</fullName>
    </submittedName>
</protein>
<accession>A0A3A3GMJ1</accession>
<dbReference type="GO" id="GO:0016798">
    <property type="term" value="F:hydrolase activity, acting on glycosyl bonds"/>
    <property type="evidence" value="ECO:0007669"/>
    <property type="project" value="UniProtKB-KW"/>
</dbReference>
<dbReference type="OrthoDB" id="9776971at2"/>
<dbReference type="SUPFAM" id="SSF46689">
    <property type="entry name" value="Homeodomain-like"/>
    <property type="match status" value="2"/>
</dbReference>
<keyword evidence="6" id="KW-0326">Glycosidase</keyword>
<dbReference type="InterPro" id="IPR018060">
    <property type="entry name" value="HTH_AraC"/>
</dbReference>
<organism evidence="8 9">
    <name type="scientific">Paenibacillus thiaminolyticus</name>
    <name type="common">Bacillus thiaminolyticus</name>
    <dbReference type="NCBI Taxonomy" id="49283"/>
    <lineage>
        <taxon>Bacteria</taxon>
        <taxon>Bacillati</taxon>
        <taxon>Bacillota</taxon>
        <taxon>Bacilli</taxon>
        <taxon>Bacillales</taxon>
        <taxon>Paenibacillaceae</taxon>
        <taxon>Paenibacillus</taxon>
    </lineage>
</organism>
<gene>
    <name evidence="8" type="ORF">DQX05_11125</name>
</gene>
<dbReference type="Gene3D" id="3.20.20.80">
    <property type="entry name" value="Glycosidases"/>
    <property type="match status" value="1"/>
</dbReference>
<dbReference type="Proteomes" id="UP000266177">
    <property type="component" value="Unassembled WGS sequence"/>
</dbReference>
<keyword evidence="5" id="KW-0804">Transcription</keyword>
<name>A0A3A3GMJ1_PANTH</name>
<dbReference type="PROSITE" id="PS00041">
    <property type="entry name" value="HTH_ARAC_FAMILY_1"/>
    <property type="match status" value="1"/>
</dbReference>
<sequence>MSSEWPSSIQLSLLQLKTMSEQALDELIVLLILRGHVHIQVTGQTYQLTGDDVIVIHPYEIFALQSDNETLILKLMISRVGVEQYLKRPWTPRFACNSAIANEGEQDTYRMLRETLTYLMLAYYRQHEGFPFEMGKYMFKLLSILTTHFQGEQVETALQVDGLQNERIRSILHVIDQEFRSPLSLEQFAHQEYISLYHLSRLFKKTVGMTFTQYVNEVRLKKAVPELIHTELPILKIAMNNGFANVKTFNRCFKERYGMTPSEFRSERRPGVLAQESVQAAQASYEVIDPSAALDELSKYMVKKDLNDHTNEIREKLELLAEAEHSTVLAKPRKIMNIGQASELMDQEVRSQLQCVHQELQFHYIRMIGFGTEHELKEKSNMLIERPNNNRIFDFIVQNRMMPMIQFKVDDVLASHSGRTKEGSILDMVRYLMNRYGRSELETWCFELVPGPVKDSKAIQAAYESLYDQLKEHHPRFQVGIQILSSLDQEETERFRSFVDYAKMSQREPDFVTLTADPSEEEDTRDGEDLVEYYRKYQQNLVQHMKQGFEQAGLDQPRCFITEWNTLVGQGDVLSGSFFRAALIIETLADLASDIQGLGFWLNIKLKEKLTGVRQDSCLSVFLYEKLKRPLFFVLQMFDRLGSEMLHIEEGCIFTREGEERQLLVYNACYMDPLYSIDDFLTRVRNKRLEIDLSGLPARSYQLKQYLLDKDHGGIYHEWLRLGAPRELDAEMLRYLERKILPEVRTDRRFLPDGLNLHASLTMNACKLYVIQPLL</sequence>
<evidence type="ECO:0000259" key="7">
    <source>
        <dbReference type="PROSITE" id="PS01124"/>
    </source>
</evidence>
<dbReference type="Pfam" id="PF02311">
    <property type="entry name" value="AraC_binding"/>
    <property type="match status" value="1"/>
</dbReference>
<evidence type="ECO:0000256" key="2">
    <source>
        <dbReference type="ARBA" id="ARBA00022801"/>
    </source>
</evidence>
<dbReference type="InterPro" id="IPR017853">
    <property type="entry name" value="GH"/>
</dbReference>
<keyword evidence="3" id="KW-0805">Transcription regulation</keyword>
<evidence type="ECO:0000256" key="3">
    <source>
        <dbReference type="ARBA" id="ARBA00023015"/>
    </source>
</evidence>
<dbReference type="InterPro" id="IPR003313">
    <property type="entry name" value="AraC-bd"/>
</dbReference>
<dbReference type="GO" id="GO:0003700">
    <property type="term" value="F:DNA-binding transcription factor activity"/>
    <property type="evidence" value="ECO:0007669"/>
    <property type="project" value="InterPro"/>
</dbReference>
<dbReference type="SUPFAM" id="SSF51011">
    <property type="entry name" value="Glycosyl hydrolase domain"/>
    <property type="match status" value="1"/>
</dbReference>
<comment type="similarity">
    <text evidence="1">Belongs to the glycosyl hydrolase 39 family.</text>
</comment>
<dbReference type="Gene3D" id="1.10.10.60">
    <property type="entry name" value="Homeodomain-like"/>
    <property type="match status" value="2"/>
</dbReference>
<reference evidence="8 9" key="1">
    <citation type="submission" date="2018-09" db="EMBL/GenBank/DDBJ databases">
        <title>Paenibacillus SK2017-BO5.</title>
        <authorList>
            <person name="Piskunova J.V."/>
            <person name="Dubiley S.A."/>
            <person name="Severinov K.V."/>
        </authorList>
    </citation>
    <scope>NUCLEOTIDE SEQUENCE [LARGE SCALE GENOMIC DNA]</scope>
    <source>
        <strain evidence="8 9">BO5</strain>
    </source>
</reference>
<proteinExistence type="inferred from homology"/>
<dbReference type="GO" id="GO:0043565">
    <property type="term" value="F:sequence-specific DNA binding"/>
    <property type="evidence" value="ECO:0007669"/>
    <property type="project" value="InterPro"/>
</dbReference>
<comment type="caution">
    <text evidence="8">The sequence shown here is derived from an EMBL/GenBank/DDBJ whole genome shotgun (WGS) entry which is preliminary data.</text>
</comment>
<dbReference type="SUPFAM" id="SSF51445">
    <property type="entry name" value="(Trans)glycosidases"/>
    <property type="match status" value="1"/>
</dbReference>
<dbReference type="SMART" id="SM00342">
    <property type="entry name" value="HTH_ARAC"/>
    <property type="match status" value="1"/>
</dbReference>
<evidence type="ECO:0000313" key="9">
    <source>
        <dbReference type="Proteomes" id="UP000266177"/>
    </source>
</evidence>
<dbReference type="RefSeq" id="WP_119793546.1">
    <property type="nucleotide sequence ID" value="NZ_QYZD01000008.1"/>
</dbReference>
<evidence type="ECO:0000313" key="8">
    <source>
        <dbReference type="EMBL" id="RJG23988.1"/>
    </source>
</evidence>
<dbReference type="InterPro" id="IPR020449">
    <property type="entry name" value="Tscrpt_reg_AraC-type_HTH"/>
</dbReference>
<keyword evidence="2" id="KW-0378">Hydrolase</keyword>
<dbReference type="SUPFAM" id="SSF51215">
    <property type="entry name" value="Regulatory protein AraC"/>
    <property type="match status" value="1"/>
</dbReference>
<dbReference type="Pfam" id="PF01229">
    <property type="entry name" value="Glyco_hydro_39"/>
    <property type="match status" value="1"/>
</dbReference>
<evidence type="ECO:0000256" key="5">
    <source>
        <dbReference type="ARBA" id="ARBA00023163"/>
    </source>
</evidence>
<feature type="domain" description="HTH araC/xylS-type" evidence="7">
    <location>
        <begin position="169"/>
        <end position="267"/>
    </location>
</feature>